<dbReference type="Gene3D" id="1.10.1780.10">
    <property type="entry name" value="Clp, N-terminal domain"/>
    <property type="match status" value="1"/>
</dbReference>
<evidence type="ECO:0000256" key="6">
    <source>
        <dbReference type="ARBA" id="ARBA00023054"/>
    </source>
</evidence>
<evidence type="ECO:0000256" key="2">
    <source>
        <dbReference type="ARBA" id="ARBA00017574"/>
    </source>
</evidence>
<evidence type="ECO:0000256" key="4">
    <source>
        <dbReference type="ARBA" id="ARBA00022741"/>
    </source>
</evidence>
<dbReference type="Gene3D" id="3.40.50.300">
    <property type="entry name" value="P-loop containing nucleotide triphosphate hydrolases"/>
    <property type="match status" value="3"/>
</dbReference>
<comment type="function">
    <text evidence="11">Part of a stress-induced multi-chaperone system, it is involved in the recovery of the cell from heat-induced damage, in cooperation with DnaK, DnaJ and GrpE.</text>
</comment>
<dbReference type="InterPro" id="IPR004176">
    <property type="entry name" value="Clp_R_N"/>
</dbReference>
<dbReference type="AlphaFoldDB" id="A0A368KYD7"/>
<dbReference type="InterPro" id="IPR019489">
    <property type="entry name" value="Clp_ATPase_C"/>
</dbReference>
<accession>A0A368KYD7</accession>
<evidence type="ECO:0000256" key="7">
    <source>
        <dbReference type="ARBA" id="ARBA00023186"/>
    </source>
</evidence>
<evidence type="ECO:0000259" key="12">
    <source>
        <dbReference type="PROSITE" id="PS51903"/>
    </source>
</evidence>
<dbReference type="Pfam" id="PF00004">
    <property type="entry name" value="AAA"/>
    <property type="match status" value="1"/>
</dbReference>
<dbReference type="Pfam" id="PF02861">
    <property type="entry name" value="Clp_N"/>
    <property type="match status" value="1"/>
</dbReference>
<comment type="subunit">
    <text evidence="11">Homohexamer; The oligomerization is ATP-dependent.</text>
</comment>
<evidence type="ECO:0000256" key="9">
    <source>
        <dbReference type="PROSITE-ProRule" id="PRU01251"/>
    </source>
</evidence>
<comment type="subunit">
    <text evidence="8">Homohexamer. The oligomerization is ATP-dependent.</text>
</comment>
<dbReference type="InterPro" id="IPR003959">
    <property type="entry name" value="ATPase_AAA_core"/>
</dbReference>
<dbReference type="Pfam" id="PF17871">
    <property type="entry name" value="AAA_lid_9"/>
    <property type="match status" value="1"/>
</dbReference>
<evidence type="ECO:0000256" key="5">
    <source>
        <dbReference type="ARBA" id="ARBA00022840"/>
    </source>
</evidence>
<comment type="similarity">
    <text evidence="1 10">Belongs to the ClpA/ClpB family.</text>
</comment>
<dbReference type="NCBIfam" id="TIGR03346">
    <property type="entry name" value="chaperone_ClpB"/>
    <property type="match status" value="1"/>
</dbReference>
<dbReference type="OrthoDB" id="9803641at2"/>
<dbReference type="GO" id="GO:0042026">
    <property type="term" value="P:protein refolding"/>
    <property type="evidence" value="ECO:0007669"/>
    <property type="project" value="UniProtKB-UniRule"/>
</dbReference>
<evidence type="ECO:0000256" key="1">
    <source>
        <dbReference type="ARBA" id="ARBA00008675"/>
    </source>
</evidence>
<keyword evidence="6 11" id="KW-0175">Coiled coil</keyword>
<organism evidence="13 14">
    <name type="scientific">Bremerella cremea</name>
    <dbReference type="NCBI Taxonomy" id="1031537"/>
    <lineage>
        <taxon>Bacteria</taxon>
        <taxon>Pseudomonadati</taxon>
        <taxon>Planctomycetota</taxon>
        <taxon>Planctomycetia</taxon>
        <taxon>Pirellulales</taxon>
        <taxon>Pirellulaceae</taxon>
        <taxon>Bremerella</taxon>
    </lineage>
</organism>
<keyword evidence="7 10" id="KW-0143">Chaperone</keyword>
<dbReference type="RefSeq" id="WP_114367689.1">
    <property type="nucleotide sequence ID" value="NZ_QPEX01000010.1"/>
</dbReference>
<dbReference type="InterPro" id="IPR018368">
    <property type="entry name" value="ClpA/B_CS1"/>
</dbReference>
<feature type="domain" description="Clp R" evidence="12">
    <location>
        <begin position="5"/>
        <end position="147"/>
    </location>
</feature>
<reference evidence="13 14" key="1">
    <citation type="submission" date="2018-07" db="EMBL/GenBank/DDBJ databases">
        <title>Comparative genomes isolates from brazilian mangrove.</title>
        <authorList>
            <person name="De Araujo J.E."/>
            <person name="Taketani R.G."/>
            <person name="Silva M.C.P."/>
            <person name="Lourenco M.V."/>
            <person name="Oliveira V.M."/>
            <person name="Andreote F.D."/>
        </authorList>
    </citation>
    <scope>NUCLEOTIDE SEQUENCE [LARGE SCALE GENOMIC DNA]</scope>
    <source>
        <strain evidence="13 14">HEX PRIS-MGV</strain>
    </source>
</reference>
<dbReference type="SMART" id="SM01086">
    <property type="entry name" value="ClpB_D2-small"/>
    <property type="match status" value="1"/>
</dbReference>
<dbReference type="InterPro" id="IPR050130">
    <property type="entry name" value="ClpA_ClpB"/>
</dbReference>
<dbReference type="InterPro" id="IPR028299">
    <property type="entry name" value="ClpA/B_CS2"/>
</dbReference>
<dbReference type="PROSITE" id="PS00871">
    <property type="entry name" value="CLPAB_2"/>
    <property type="match status" value="1"/>
</dbReference>
<dbReference type="PROSITE" id="PS51903">
    <property type="entry name" value="CLP_R"/>
    <property type="match status" value="1"/>
</dbReference>
<dbReference type="PROSITE" id="PS00870">
    <property type="entry name" value="CLPAB_1"/>
    <property type="match status" value="1"/>
</dbReference>
<dbReference type="FunFam" id="1.10.8.60:FF:000017">
    <property type="entry name" value="ATP-dependent chaperone ClpB"/>
    <property type="match status" value="1"/>
</dbReference>
<dbReference type="FunFam" id="3.40.50.300:FF:000010">
    <property type="entry name" value="Chaperone clpB 1, putative"/>
    <property type="match status" value="1"/>
</dbReference>
<dbReference type="InterPro" id="IPR036628">
    <property type="entry name" value="Clp_N_dom_sf"/>
</dbReference>
<dbReference type="Proteomes" id="UP000253562">
    <property type="component" value="Unassembled WGS sequence"/>
</dbReference>
<dbReference type="GO" id="GO:0016887">
    <property type="term" value="F:ATP hydrolysis activity"/>
    <property type="evidence" value="ECO:0007669"/>
    <property type="project" value="InterPro"/>
</dbReference>
<dbReference type="InterPro" id="IPR017730">
    <property type="entry name" value="Chaperonin_ClpB"/>
</dbReference>
<dbReference type="GO" id="GO:0005524">
    <property type="term" value="F:ATP binding"/>
    <property type="evidence" value="ECO:0007669"/>
    <property type="project" value="UniProtKB-UniRule"/>
</dbReference>
<evidence type="ECO:0000256" key="3">
    <source>
        <dbReference type="ARBA" id="ARBA00022737"/>
    </source>
</evidence>
<evidence type="ECO:0000256" key="8">
    <source>
        <dbReference type="ARBA" id="ARBA00026057"/>
    </source>
</evidence>
<keyword evidence="11" id="KW-0963">Cytoplasm</keyword>
<dbReference type="EMBL" id="QPEX01000010">
    <property type="protein sequence ID" value="RCS54624.1"/>
    <property type="molecule type" value="Genomic_DNA"/>
</dbReference>
<dbReference type="PANTHER" id="PTHR11638">
    <property type="entry name" value="ATP-DEPENDENT CLP PROTEASE"/>
    <property type="match status" value="1"/>
</dbReference>
<evidence type="ECO:0000313" key="14">
    <source>
        <dbReference type="Proteomes" id="UP000253562"/>
    </source>
</evidence>
<dbReference type="InterPro" id="IPR003593">
    <property type="entry name" value="AAA+_ATPase"/>
</dbReference>
<evidence type="ECO:0000313" key="13">
    <source>
        <dbReference type="EMBL" id="RCS54624.1"/>
    </source>
</evidence>
<dbReference type="PRINTS" id="PR00300">
    <property type="entry name" value="CLPPROTEASEA"/>
</dbReference>
<dbReference type="PANTHER" id="PTHR11638:SF18">
    <property type="entry name" value="HEAT SHOCK PROTEIN 104"/>
    <property type="match status" value="1"/>
</dbReference>
<dbReference type="CDD" id="cd19499">
    <property type="entry name" value="RecA-like_ClpB_Hsp104-like"/>
    <property type="match status" value="1"/>
</dbReference>
<dbReference type="FunFam" id="3.40.50.300:FF:000120">
    <property type="entry name" value="ATP-dependent chaperone ClpB"/>
    <property type="match status" value="1"/>
</dbReference>
<comment type="subcellular location">
    <subcellularLocation>
        <location evidence="11">Cytoplasm</location>
    </subcellularLocation>
</comment>
<dbReference type="GO" id="GO:0005737">
    <property type="term" value="C:cytoplasm"/>
    <property type="evidence" value="ECO:0007669"/>
    <property type="project" value="UniProtKB-SubCell"/>
</dbReference>
<dbReference type="Gene3D" id="1.10.8.60">
    <property type="match status" value="1"/>
</dbReference>
<dbReference type="SUPFAM" id="SSF81923">
    <property type="entry name" value="Double Clp-N motif"/>
    <property type="match status" value="1"/>
</dbReference>
<sequence>MPPQFDKYTIKAQEAVQAAQQMAAEARNTSLTPLHLLAALLVETGGVVRPLLEKIGTQRGQIESMVKAELERLSTMTGGSQLRLSSELDQVFQAAQKQADAMKDEFVSTEHLMFALSQVPSKAKDILQVNAVTEKDILDALREVRGSSRVTSQSPEDTFQALQKYGIDLVDRAQKGKLDPVIGRDDEIRRTIQVLSRRTKNNPVLIGEPGVGKTAIAEGLALRIIQGDVPQSLKNKRVIALDMGALVAGAKFRGEFEERLKAVLKEVQDSQGSVVLFIDELHTVVGAGKAEGGADAANLLKPALARGELRCIGATTLDEYRQYIEKDAALERRFQPVYIGEPSIEDTIAILRGLKPRYEAHHGVKIKDSALVAAAKLSDRYITDRFLPDKAIDLVDEASSRLAIEQESVPAEIDQVQRRLTQLQLADRQLAEETEETAIQRREEIQDEMEQVKRQLASLREQWEAEKLGMGDVAETREALAAADLEYSRLHASIQEVQSAGQPVSESDYQQLYELQKKREALVQRMESESEYEKEDKDEAKSQRRLLREQVTEDEIAEVVSQWTGVPIAKMLETERAKLLVLEERLHQRVVGQDEAVVAVSNAVRRSRSGLQASNRPVGSFIFLGPTGVGKTELCKALAEALFDDENAMVRIDMSEYMERHAVSRLIGAPPGYVGYEEGGKLTEAVRRRPYSVILLDEIEKAHHDVFNILLQVLDDGRLTDNHGHTVDFTNTIVVMTSNIGSQAIQQIAQEGGSDEEIREAAQANLRTKFLPEFLNRIDDIIVFKPLIKEQIRSIVDYQTRGLAQMLEEQGIELFVTDEAKDALAEEGFDPLYGARPLKRVIQNRLQNQLATLLLKGEFKDGDRISVGFDGTSYTFTKSAAGSSTVESTTVS</sequence>
<dbReference type="Pfam" id="PF10431">
    <property type="entry name" value="ClpB_D2-small"/>
    <property type="match status" value="1"/>
</dbReference>
<dbReference type="Pfam" id="PF07724">
    <property type="entry name" value="AAA_2"/>
    <property type="match status" value="1"/>
</dbReference>
<dbReference type="CDD" id="cd00009">
    <property type="entry name" value="AAA"/>
    <property type="match status" value="1"/>
</dbReference>
<dbReference type="InterPro" id="IPR027417">
    <property type="entry name" value="P-loop_NTPase"/>
</dbReference>
<protein>
    <recommendedName>
        <fullName evidence="2 11">Chaperone protein ClpB</fullName>
    </recommendedName>
</protein>
<feature type="coiled-coil region" evidence="11">
    <location>
        <begin position="413"/>
        <end position="466"/>
    </location>
</feature>
<dbReference type="InterPro" id="IPR001270">
    <property type="entry name" value="ClpA/B"/>
</dbReference>
<keyword evidence="3 9" id="KW-0677">Repeat</keyword>
<dbReference type="SMART" id="SM00382">
    <property type="entry name" value="AAA"/>
    <property type="match status" value="2"/>
</dbReference>
<dbReference type="FunFam" id="3.40.50.300:FF:000025">
    <property type="entry name" value="ATP-dependent Clp protease subunit"/>
    <property type="match status" value="1"/>
</dbReference>
<dbReference type="GO" id="GO:0034605">
    <property type="term" value="P:cellular response to heat"/>
    <property type="evidence" value="ECO:0007669"/>
    <property type="project" value="TreeGrafter"/>
</dbReference>
<keyword evidence="11" id="KW-0346">Stress response</keyword>
<comment type="caution">
    <text evidence="13">The sequence shown here is derived from an EMBL/GenBank/DDBJ whole genome shotgun (WGS) entry which is preliminary data.</text>
</comment>
<keyword evidence="4 10" id="KW-0547">Nucleotide-binding</keyword>
<evidence type="ECO:0000256" key="11">
    <source>
        <dbReference type="RuleBase" id="RU362034"/>
    </source>
</evidence>
<keyword evidence="5 10" id="KW-0067">ATP-binding</keyword>
<dbReference type="SUPFAM" id="SSF52540">
    <property type="entry name" value="P-loop containing nucleoside triphosphate hydrolases"/>
    <property type="match status" value="2"/>
</dbReference>
<evidence type="ECO:0000256" key="10">
    <source>
        <dbReference type="RuleBase" id="RU004432"/>
    </source>
</evidence>
<dbReference type="InterPro" id="IPR041546">
    <property type="entry name" value="ClpA/ClpB_AAA_lid"/>
</dbReference>
<gene>
    <name evidence="11 13" type="primary">clpB</name>
    <name evidence="13" type="ORF">DTL42_05690</name>
</gene>
<name>A0A368KYD7_9BACT</name>
<proteinExistence type="inferred from homology"/>